<feature type="domain" description="AMP-dependent synthetase/ligase" evidence="2">
    <location>
        <begin position="325"/>
        <end position="698"/>
    </location>
</feature>
<evidence type="ECO:0000259" key="2">
    <source>
        <dbReference type="Pfam" id="PF00501"/>
    </source>
</evidence>
<keyword evidence="4" id="KW-1185">Reference proteome</keyword>
<evidence type="ECO:0000256" key="1">
    <source>
        <dbReference type="SAM" id="Phobius"/>
    </source>
</evidence>
<dbReference type="Proteomes" id="UP000023623">
    <property type="component" value="Unassembled WGS sequence"/>
</dbReference>
<gene>
    <name evidence="3" type="ORF">H105_01023</name>
</gene>
<dbReference type="CDD" id="cd09917">
    <property type="entry name" value="F-box_SF"/>
    <property type="match status" value="1"/>
</dbReference>
<feature type="transmembrane region" description="Helical" evidence="1">
    <location>
        <begin position="181"/>
        <end position="201"/>
    </location>
</feature>
<dbReference type="Pfam" id="PF00501">
    <property type="entry name" value="AMP-binding"/>
    <property type="match status" value="1"/>
</dbReference>
<dbReference type="GO" id="GO:0006629">
    <property type="term" value="P:lipid metabolic process"/>
    <property type="evidence" value="ECO:0007669"/>
    <property type="project" value="InterPro"/>
</dbReference>
<dbReference type="Gene3D" id="3.40.50.12780">
    <property type="entry name" value="N-terminal domain of ligase-like"/>
    <property type="match status" value="1"/>
</dbReference>
<dbReference type="InterPro" id="IPR020845">
    <property type="entry name" value="AMP-binding_CS"/>
</dbReference>
<dbReference type="InterPro" id="IPR036047">
    <property type="entry name" value="F-box-like_dom_sf"/>
</dbReference>
<dbReference type="PANTHER" id="PTHR42921">
    <property type="entry name" value="ACETOACETYL-COA SYNTHETASE"/>
    <property type="match status" value="1"/>
</dbReference>
<dbReference type="InterPro" id="IPR005914">
    <property type="entry name" value="Acac_CoA_synth"/>
</dbReference>
<dbReference type="OrthoDB" id="10253869at2759"/>
<dbReference type="AlphaFoldDB" id="A0A022Y4Y0"/>
<dbReference type="InterPro" id="IPR042099">
    <property type="entry name" value="ANL_N_sf"/>
</dbReference>
<reference evidence="3 4" key="1">
    <citation type="submission" date="2014-02" db="EMBL/GenBank/DDBJ databases">
        <title>The Genome Sequence of Trichophyton rubrum (morphotype soudanense) CBS 452.61.</title>
        <authorList>
            <consortium name="The Broad Institute Genomics Platform"/>
            <person name="Cuomo C.A."/>
            <person name="White T.C."/>
            <person name="Graser Y."/>
            <person name="Martinez-Rossi N."/>
            <person name="Heitman J."/>
            <person name="Young S.K."/>
            <person name="Zeng Q."/>
            <person name="Gargeya S."/>
            <person name="Abouelleil A."/>
            <person name="Alvarado L."/>
            <person name="Chapman S.B."/>
            <person name="Gainer-Dewar J."/>
            <person name="Goldberg J."/>
            <person name="Griggs A."/>
            <person name="Gujja S."/>
            <person name="Hansen M."/>
            <person name="Howarth C."/>
            <person name="Imamovic A."/>
            <person name="Larimer J."/>
            <person name="Martinez D."/>
            <person name="Murphy C."/>
            <person name="Pearson M.D."/>
            <person name="Persinoti G."/>
            <person name="Poon T."/>
            <person name="Priest M."/>
            <person name="Roberts A.D."/>
            <person name="Saif S."/>
            <person name="Shea T.D."/>
            <person name="Sykes S.N."/>
            <person name="Wortman J."/>
            <person name="Nusbaum C."/>
            <person name="Birren B."/>
        </authorList>
    </citation>
    <scope>NUCLEOTIDE SEQUENCE [LARGE SCALE GENOMIC DNA]</scope>
    <source>
        <strain evidence="3 4">CBS 452.61</strain>
    </source>
</reference>
<proteinExistence type="predicted"/>
<name>A0A022Y4Y0_TRISD</name>
<dbReference type="SUPFAM" id="SSF56801">
    <property type="entry name" value="Acetyl-CoA synthetase-like"/>
    <property type="match status" value="1"/>
</dbReference>
<keyword evidence="1" id="KW-0472">Membrane</keyword>
<accession>A0A022Y4Y0</accession>
<dbReference type="HOGENOM" id="CLU_000022_3_3_1"/>
<dbReference type="EMBL" id="KK208740">
    <property type="protein sequence ID" value="EZF77869.1"/>
    <property type="molecule type" value="Genomic_DNA"/>
</dbReference>
<feature type="transmembrane region" description="Helical" evidence="1">
    <location>
        <begin position="373"/>
        <end position="397"/>
    </location>
</feature>
<dbReference type="SUPFAM" id="SSF81383">
    <property type="entry name" value="F-box domain"/>
    <property type="match status" value="1"/>
</dbReference>
<sequence>MGQNQLIAPLVGSLSLMSKPKPAIAIPNKQSFIRLPTEIHMHIASFLSYPDALALKHTNSYLYSLVRTNLPLRVDWIIERHEKGLTVPRKNCVLRTDELFCNSEVNQIMERRRWHLECKRGHAGCQVIEGSSCGGLSAQQLLKGKRLMLILSRGGIYVENRGQPLKSSLMQLPESSLTCQIYLVLIVGVLLGIIALLWRFFTAHGVPPANIGRAGSGKTPVPEMSSTSQTPLWVSPNAGNHPIDKYRQRVNKIFGLDLQNSYQLQQWSVKHPHDFWIDLYKYIGIVPELPPDTIRAYDDTLPLNSIPPFFKGIELNYTENILRWKNPEAVALIGLRESDPLNGEFVTWSQLNERIRVVRSALLQHGIKQGDRIGAIVSTSIWSVVLLLASASIGAIFSSISPDMGIEGCASRFQQIEPSIIFADSDMSYKGKRTSLDEKIKAVMQRLPKSLIFVNPISHSSTSSFPLIGTFLSKSRDTDALEFTRVPFSYPLYILYSSGTTGPPKCLVHQHGVVLQLLKVSLLHNSLGPKDVVFQYTSTSWVLFNIMNGHLGAGATLICYDGSPLWPDATTMLKILQKFKVTYWGTSPRYCLELEASRVIPREKFDLSALRMVTTTGSTLTADQFRWFYKVFPDVHLSSVAGGTDIATSWIASDPSSPVYAGEMQMFALGMNVEVADSDTGESITHTGQSGELICRTPFPSMPVFFWGDKDNKKYNSSYFERYEHICVWAQHDWISVNPITKGISMYGRSDGVLNPSGIRFGSAEIYAISEGPQFNTEIEDTLCVGRRRAKDKDEEVFLFVKMRNQAQNRLTPELEQRLRLAIRTSLSARHVPKFIVQVPEIPVIINGKKVEIAVKKITSGNKVQVSATVVNPKALEFYEQFYELETQPKAKL</sequence>
<dbReference type="Gene3D" id="3.30.300.30">
    <property type="match status" value="1"/>
</dbReference>
<dbReference type="InterPro" id="IPR000873">
    <property type="entry name" value="AMP-dep_synth/lig_dom"/>
</dbReference>
<keyword evidence="1" id="KW-1133">Transmembrane helix</keyword>
<dbReference type="GO" id="GO:0030729">
    <property type="term" value="F:acetoacetate-CoA ligase activity"/>
    <property type="evidence" value="ECO:0007669"/>
    <property type="project" value="InterPro"/>
</dbReference>
<protein>
    <submittedName>
        <fullName evidence="3">Acetoacetate-CoA ligase</fullName>
    </submittedName>
</protein>
<dbReference type="NCBIfam" id="TIGR01217">
    <property type="entry name" value="ac_ac_CoA_syn"/>
    <property type="match status" value="1"/>
</dbReference>
<dbReference type="InterPro" id="IPR045851">
    <property type="entry name" value="AMP-bd_C_sf"/>
</dbReference>
<keyword evidence="3" id="KW-0436">Ligase</keyword>
<keyword evidence="1" id="KW-0812">Transmembrane</keyword>
<evidence type="ECO:0000313" key="3">
    <source>
        <dbReference type="EMBL" id="EZF77869.1"/>
    </source>
</evidence>
<dbReference type="PANTHER" id="PTHR42921:SF4">
    <property type="entry name" value="ACETOACETYL-COA SYNTHASE (AFU_ORTHOLOGUE AFUA_8G04770)"/>
    <property type="match status" value="1"/>
</dbReference>
<organism evidence="3 4">
    <name type="scientific">Trichophyton soudanense CBS 452.61</name>
    <dbReference type="NCBI Taxonomy" id="1215331"/>
    <lineage>
        <taxon>Eukaryota</taxon>
        <taxon>Fungi</taxon>
        <taxon>Dikarya</taxon>
        <taxon>Ascomycota</taxon>
        <taxon>Pezizomycotina</taxon>
        <taxon>Eurotiomycetes</taxon>
        <taxon>Eurotiomycetidae</taxon>
        <taxon>Onygenales</taxon>
        <taxon>Arthrodermataceae</taxon>
        <taxon>Trichophyton</taxon>
    </lineage>
</organism>
<evidence type="ECO:0000313" key="4">
    <source>
        <dbReference type="Proteomes" id="UP000023623"/>
    </source>
</evidence>
<dbReference type="PROSITE" id="PS00455">
    <property type="entry name" value="AMP_BINDING"/>
    <property type="match status" value="1"/>
</dbReference>